<dbReference type="OrthoDB" id="1027344at2"/>
<gene>
    <name evidence="1" type="ordered locus">gll3750</name>
</gene>
<sequence length="124" mass="15294">MHLVRWPFGFCLALTPVVFVPPDFDRWHPIYREAILAHERVHHRQQRALGLVRFCWLYTFDVRFRWRIERMGYEREMYELARHGLKVHPERYARTVSSSLYWGMIDYAEAQLWAETFAHSLRWR</sequence>
<keyword evidence="2" id="KW-1185">Reference proteome</keyword>
<dbReference type="EMBL" id="BA000045">
    <property type="protein sequence ID" value="BAC91691.1"/>
    <property type="molecule type" value="Genomic_DNA"/>
</dbReference>
<reference evidence="1 2" key="2">
    <citation type="journal article" date="2003" name="DNA Res.">
        <title>Complete genome structure of Gloeobacter violaceus PCC 7421, a cyanobacterium that lacks thylakoids (supplement).</title>
        <authorList>
            <person name="Nakamura Y."/>
            <person name="Kaneko T."/>
            <person name="Sato S."/>
            <person name="Mimuro M."/>
            <person name="Miyashita H."/>
            <person name="Tsuchiya T."/>
            <person name="Sasamoto S."/>
            <person name="Watanabe A."/>
            <person name="Kawashima K."/>
            <person name="Kishida Y."/>
            <person name="Kiyokawa C."/>
            <person name="Kohara M."/>
            <person name="Matsumoto M."/>
            <person name="Matsuno A."/>
            <person name="Nakazaki N."/>
            <person name="Shimpo S."/>
            <person name="Takeuchi C."/>
            <person name="Yamada M."/>
            <person name="Tabata S."/>
        </authorList>
    </citation>
    <scope>NUCLEOTIDE SEQUENCE [LARGE SCALE GENOMIC DNA]</scope>
    <source>
        <strain evidence="2">ATCC 29082 / PCC 7421</strain>
    </source>
</reference>
<evidence type="ECO:0000313" key="2">
    <source>
        <dbReference type="Proteomes" id="UP000000557"/>
    </source>
</evidence>
<proteinExistence type="predicted"/>
<name>Q7NEX7_GLOVI</name>
<dbReference type="KEGG" id="gvi:gll3750"/>
<reference evidence="1 2" key="1">
    <citation type="journal article" date="2003" name="DNA Res.">
        <title>Complete genome structure of Gloeobacter violaceus PCC 7421, a cyanobacterium that lacks thylakoids.</title>
        <authorList>
            <person name="Nakamura Y."/>
            <person name="Kaneko T."/>
            <person name="Sato S."/>
            <person name="Mimuro M."/>
            <person name="Miyashita H."/>
            <person name="Tsuchiya T."/>
            <person name="Sasamoto S."/>
            <person name="Watanabe A."/>
            <person name="Kawashima K."/>
            <person name="Kishida Y."/>
            <person name="Kiyokawa C."/>
            <person name="Kohara M."/>
            <person name="Matsumoto M."/>
            <person name="Matsuno A."/>
            <person name="Nakazaki N."/>
            <person name="Shimpo S."/>
            <person name="Takeuchi C."/>
            <person name="Yamada M."/>
            <person name="Tabata S."/>
        </authorList>
    </citation>
    <scope>NUCLEOTIDE SEQUENCE [LARGE SCALE GENOMIC DNA]</scope>
    <source>
        <strain evidence="2">ATCC 29082 / PCC 7421</strain>
    </source>
</reference>
<dbReference type="InParanoid" id="Q7NEX7"/>
<dbReference type="Proteomes" id="UP000000557">
    <property type="component" value="Chromosome"/>
</dbReference>
<dbReference type="HOGENOM" id="CLU_2000663_0_0_3"/>
<dbReference type="STRING" id="251221.gene:10761266"/>
<organism evidence="1 2">
    <name type="scientific">Gloeobacter violaceus (strain ATCC 29082 / PCC 7421)</name>
    <dbReference type="NCBI Taxonomy" id="251221"/>
    <lineage>
        <taxon>Bacteria</taxon>
        <taxon>Bacillati</taxon>
        <taxon>Cyanobacteriota</taxon>
        <taxon>Cyanophyceae</taxon>
        <taxon>Gloeobacterales</taxon>
        <taxon>Gloeobacteraceae</taxon>
        <taxon>Gloeobacter</taxon>
    </lineage>
</organism>
<evidence type="ECO:0000313" key="1">
    <source>
        <dbReference type="EMBL" id="BAC91691.1"/>
    </source>
</evidence>
<dbReference type="EnsemblBacteria" id="BAC91691">
    <property type="protein sequence ID" value="BAC91691"/>
    <property type="gene ID" value="BAC91691"/>
</dbReference>
<accession>Q7NEX7</accession>
<protein>
    <submittedName>
        <fullName evidence="1">Gll3750 protein</fullName>
    </submittedName>
</protein>
<dbReference type="RefSeq" id="WP_011143739.1">
    <property type="nucleotide sequence ID" value="NC_005125.1"/>
</dbReference>
<dbReference type="AlphaFoldDB" id="Q7NEX7"/>